<dbReference type="EMBL" id="JACVVX010000004">
    <property type="protein sequence ID" value="MBD0415699.1"/>
    <property type="molecule type" value="Genomic_DNA"/>
</dbReference>
<dbReference type="PRINTS" id="PR00598">
    <property type="entry name" value="HTHMARR"/>
</dbReference>
<name>A0A8J6PIT6_9HYPH</name>
<feature type="domain" description="HTH marR-type" evidence="4">
    <location>
        <begin position="7"/>
        <end position="139"/>
    </location>
</feature>
<dbReference type="PANTHER" id="PTHR33164:SF64">
    <property type="entry name" value="TRANSCRIPTIONAL REGULATOR SLYA"/>
    <property type="match status" value="1"/>
</dbReference>
<dbReference type="GO" id="GO:0006950">
    <property type="term" value="P:response to stress"/>
    <property type="evidence" value="ECO:0007669"/>
    <property type="project" value="TreeGrafter"/>
</dbReference>
<evidence type="ECO:0000259" key="4">
    <source>
        <dbReference type="PROSITE" id="PS50995"/>
    </source>
</evidence>
<dbReference type="AlphaFoldDB" id="A0A8J6PIT6"/>
<dbReference type="Pfam" id="PF12802">
    <property type="entry name" value="MarR_2"/>
    <property type="match status" value="1"/>
</dbReference>
<keyword evidence="3" id="KW-0804">Transcription</keyword>
<keyword evidence="2" id="KW-0238">DNA-binding</keyword>
<gene>
    <name evidence="5" type="ORF">ICI42_13635</name>
</gene>
<reference evidence="5" key="1">
    <citation type="submission" date="2020-09" db="EMBL/GenBank/DDBJ databases">
        <title>Genome seq and assembly of Tianweitania sp.</title>
        <authorList>
            <person name="Chhetri G."/>
        </authorList>
    </citation>
    <scope>NUCLEOTIDE SEQUENCE</scope>
    <source>
        <strain evidence="5">Rool2</strain>
    </source>
</reference>
<evidence type="ECO:0000313" key="5">
    <source>
        <dbReference type="EMBL" id="MBD0415699.1"/>
    </source>
</evidence>
<dbReference type="PROSITE" id="PS50995">
    <property type="entry name" value="HTH_MARR_2"/>
    <property type="match status" value="1"/>
</dbReference>
<evidence type="ECO:0000313" key="6">
    <source>
        <dbReference type="Proteomes" id="UP000643405"/>
    </source>
</evidence>
<organism evidence="5 6">
    <name type="scientific">Oryzicola mucosus</name>
    <dbReference type="NCBI Taxonomy" id="2767425"/>
    <lineage>
        <taxon>Bacteria</taxon>
        <taxon>Pseudomonadati</taxon>
        <taxon>Pseudomonadota</taxon>
        <taxon>Alphaproteobacteria</taxon>
        <taxon>Hyphomicrobiales</taxon>
        <taxon>Phyllobacteriaceae</taxon>
        <taxon>Oryzicola</taxon>
    </lineage>
</organism>
<dbReference type="Gene3D" id="1.10.10.10">
    <property type="entry name" value="Winged helix-like DNA-binding domain superfamily/Winged helix DNA-binding domain"/>
    <property type="match status" value="1"/>
</dbReference>
<comment type="caution">
    <text evidence="5">The sequence shown here is derived from an EMBL/GenBank/DDBJ whole genome shotgun (WGS) entry which is preliminary data.</text>
</comment>
<proteinExistence type="predicted"/>
<dbReference type="GO" id="GO:0003700">
    <property type="term" value="F:DNA-binding transcription factor activity"/>
    <property type="evidence" value="ECO:0007669"/>
    <property type="project" value="InterPro"/>
</dbReference>
<dbReference type="PANTHER" id="PTHR33164">
    <property type="entry name" value="TRANSCRIPTIONAL REGULATOR, MARR FAMILY"/>
    <property type="match status" value="1"/>
</dbReference>
<dbReference type="GO" id="GO:0003677">
    <property type="term" value="F:DNA binding"/>
    <property type="evidence" value="ECO:0007669"/>
    <property type="project" value="UniProtKB-KW"/>
</dbReference>
<dbReference type="InterPro" id="IPR036388">
    <property type="entry name" value="WH-like_DNA-bd_sf"/>
</dbReference>
<dbReference type="SUPFAM" id="SSF46785">
    <property type="entry name" value="Winged helix' DNA-binding domain"/>
    <property type="match status" value="1"/>
</dbReference>
<keyword evidence="1" id="KW-0805">Transcription regulation</keyword>
<dbReference type="InterPro" id="IPR039422">
    <property type="entry name" value="MarR/SlyA-like"/>
</dbReference>
<dbReference type="SMART" id="SM00347">
    <property type="entry name" value="HTH_MARR"/>
    <property type="match status" value="1"/>
</dbReference>
<dbReference type="Proteomes" id="UP000643405">
    <property type="component" value="Unassembled WGS sequence"/>
</dbReference>
<evidence type="ECO:0000256" key="3">
    <source>
        <dbReference type="ARBA" id="ARBA00023163"/>
    </source>
</evidence>
<evidence type="ECO:0000256" key="2">
    <source>
        <dbReference type="ARBA" id="ARBA00023125"/>
    </source>
</evidence>
<evidence type="ECO:0000256" key="1">
    <source>
        <dbReference type="ARBA" id="ARBA00023015"/>
    </source>
</evidence>
<dbReference type="RefSeq" id="WP_188165142.1">
    <property type="nucleotide sequence ID" value="NZ_JACVVX010000004.1"/>
</dbReference>
<accession>A0A8J6PIT6</accession>
<protein>
    <submittedName>
        <fullName evidence="5">MarR family transcriptional regulator</fullName>
    </submittedName>
</protein>
<keyword evidence="6" id="KW-1185">Reference proteome</keyword>
<dbReference type="InterPro" id="IPR000835">
    <property type="entry name" value="HTH_MarR-typ"/>
</dbReference>
<dbReference type="InterPro" id="IPR036390">
    <property type="entry name" value="WH_DNA-bd_sf"/>
</dbReference>
<sequence length="149" mass="16693">MDSLTVKTVFVEELLKANRKLQAIFEAKAKEQGLTFSRARMLIYLAHHEGVTQSELATVFEIEQPSVVGLIDALEKKGFVERRSVAGDRRAKGIVLTDVARAEAKKMFLFLDQARVQMLDGIKDDEIQVAASVILRLSMNIESGMLHMM</sequence>